<keyword evidence="6 10" id="KW-1133">Transmembrane helix</keyword>
<evidence type="ECO:0000256" key="5">
    <source>
        <dbReference type="ARBA" id="ARBA00022927"/>
    </source>
</evidence>
<dbReference type="PANTHER" id="PTHR12428:SF65">
    <property type="entry name" value="CYTOCHROME C OXIDASE ASSEMBLY PROTEIN COX18, MITOCHONDRIAL"/>
    <property type="match status" value="1"/>
</dbReference>
<evidence type="ECO:0000256" key="10">
    <source>
        <dbReference type="SAM" id="Phobius"/>
    </source>
</evidence>
<feature type="domain" description="Membrane insertase YidC/Oxa/ALB C-terminal" evidence="11">
    <location>
        <begin position="23"/>
        <end position="232"/>
    </location>
</feature>
<dbReference type="PRINTS" id="PR01900">
    <property type="entry name" value="YIDCPROTEIN"/>
</dbReference>
<comment type="caution">
    <text evidence="12">The sequence shown here is derived from an EMBL/GenBank/DDBJ whole genome shotgun (WGS) entry which is preliminary data.</text>
</comment>
<keyword evidence="2" id="KW-0813">Transport</keyword>
<evidence type="ECO:0000256" key="8">
    <source>
        <dbReference type="ARBA" id="ARBA00023186"/>
    </source>
</evidence>
<comment type="similarity">
    <text evidence="9">Belongs to the OXA1/ALB3/YidC family.</text>
</comment>
<dbReference type="EMBL" id="JBHSHL010000019">
    <property type="protein sequence ID" value="MFC4804540.1"/>
    <property type="molecule type" value="Genomic_DNA"/>
</dbReference>
<keyword evidence="8" id="KW-0143">Chaperone</keyword>
<evidence type="ECO:0000259" key="11">
    <source>
        <dbReference type="Pfam" id="PF02096"/>
    </source>
</evidence>
<proteinExistence type="inferred from homology"/>
<dbReference type="Proteomes" id="UP001595916">
    <property type="component" value="Unassembled WGS sequence"/>
</dbReference>
<protein>
    <submittedName>
        <fullName evidence="12">YidC/Oxa1 family membrane protein insertase</fullName>
    </submittedName>
</protein>
<comment type="subcellular location">
    <subcellularLocation>
        <location evidence="1">Cell membrane</location>
        <topology evidence="1">Multi-pass membrane protein</topology>
    </subcellularLocation>
    <subcellularLocation>
        <location evidence="9">Membrane</location>
        <topology evidence="9">Multi-pass membrane protein</topology>
    </subcellularLocation>
</comment>
<evidence type="ECO:0000313" key="12">
    <source>
        <dbReference type="EMBL" id="MFC4804540.1"/>
    </source>
</evidence>
<name>A0ABV9QL94_9FIRM</name>
<dbReference type="InterPro" id="IPR028055">
    <property type="entry name" value="YidC/Oxa/ALB_C"/>
</dbReference>
<dbReference type="InterPro" id="IPR047196">
    <property type="entry name" value="YidC_ALB_C"/>
</dbReference>
<feature type="transmembrane region" description="Helical" evidence="10">
    <location>
        <begin position="141"/>
        <end position="163"/>
    </location>
</feature>
<keyword evidence="3" id="KW-1003">Cell membrane</keyword>
<evidence type="ECO:0000256" key="4">
    <source>
        <dbReference type="ARBA" id="ARBA00022692"/>
    </source>
</evidence>
<dbReference type="InterPro" id="IPR001708">
    <property type="entry name" value="YidC/ALB3/OXA1/COX18"/>
</dbReference>
<evidence type="ECO:0000256" key="1">
    <source>
        <dbReference type="ARBA" id="ARBA00004651"/>
    </source>
</evidence>
<evidence type="ECO:0000256" key="7">
    <source>
        <dbReference type="ARBA" id="ARBA00023136"/>
    </source>
</evidence>
<feature type="transmembrane region" description="Helical" evidence="10">
    <location>
        <begin position="20"/>
        <end position="43"/>
    </location>
</feature>
<organism evidence="12 13">
    <name type="scientific">Filifactor villosus</name>
    <dbReference type="NCBI Taxonomy" id="29374"/>
    <lineage>
        <taxon>Bacteria</taxon>
        <taxon>Bacillati</taxon>
        <taxon>Bacillota</taxon>
        <taxon>Clostridia</taxon>
        <taxon>Peptostreptococcales</taxon>
        <taxon>Filifactoraceae</taxon>
        <taxon>Filifactor</taxon>
    </lineage>
</organism>
<keyword evidence="7 10" id="KW-0472">Membrane</keyword>
<dbReference type="PANTHER" id="PTHR12428">
    <property type="entry name" value="OXA1"/>
    <property type="match status" value="1"/>
</dbReference>
<evidence type="ECO:0000256" key="9">
    <source>
        <dbReference type="RuleBase" id="RU003945"/>
    </source>
</evidence>
<evidence type="ECO:0000313" key="13">
    <source>
        <dbReference type="Proteomes" id="UP001595916"/>
    </source>
</evidence>
<accession>A0ABV9QL94</accession>
<keyword evidence="4 9" id="KW-0812">Transmembrane</keyword>
<dbReference type="RefSeq" id="WP_379788050.1">
    <property type="nucleotide sequence ID" value="NZ_JBHSHL010000019.1"/>
</dbReference>
<keyword evidence="13" id="KW-1185">Reference proteome</keyword>
<evidence type="ECO:0000256" key="2">
    <source>
        <dbReference type="ARBA" id="ARBA00022448"/>
    </source>
</evidence>
<keyword evidence="5" id="KW-0653">Protein transport</keyword>
<dbReference type="Pfam" id="PF02096">
    <property type="entry name" value="60KD_IMP"/>
    <property type="match status" value="1"/>
</dbReference>
<dbReference type="CDD" id="cd20070">
    <property type="entry name" value="5TM_YidC_Alb3"/>
    <property type="match status" value="1"/>
</dbReference>
<gene>
    <name evidence="12" type="ORF">ACFO4R_05525</name>
</gene>
<sequence length="249" mass="28362">MTTAIANLLGMLLKLLYNLVGHYGVSIILFTIIVKLATLPLTLSQNKSMMEVNKIQPLIQDIQKKYPNDKNKQAELTSKLYKEHNVNPMMSCLPLLIQMPILFGLFKVLRDPVLYVFGTQALYDAADTGFLWLENLKNPDVIMVGGFAVPFIFPLIAALAQFIDSKMMMVKHEKKKEGKAPEKENPGEGMQKSMTYMMPLFIFYWGRQFPAGLSMYWAVSTLFSIAQRKVVERMTLAKEEEKIVSGRRK</sequence>
<reference evidence="13" key="1">
    <citation type="journal article" date="2019" name="Int. J. Syst. Evol. Microbiol.">
        <title>The Global Catalogue of Microorganisms (GCM) 10K type strain sequencing project: providing services to taxonomists for standard genome sequencing and annotation.</title>
        <authorList>
            <consortium name="The Broad Institute Genomics Platform"/>
            <consortium name="The Broad Institute Genome Sequencing Center for Infectious Disease"/>
            <person name="Wu L."/>
            <person name="Ma J."/>
        </authorList>
    </citation>
    <scope>NUCLEOTIDE SEQUENCE [LARGE SCALE GENOMIC DNA]</scope>
    <source>
        <strain evidence="13">CCUG 46385</strain>
    </source>
</reference>
<evidence type="ECO:0000256" key="6">
    <source>
        <dbReference type="ARBA" id="ARBA00022989"/>
    </source>
</evidence>
<feature type="transmembrane region" description="Helical" evidence="10">
    <location>
        <begin position="200"/>
        <end position="219"/>
    </location>
</feature>
<evidence type="ECO:0000256" key="3">
    <source>
        <dbReference type="ARBA" id="ARBA00022475"/>
    </source>
</evidence>
<dbReference type="NCBIfam" id="TIGR03592">
    <property type="entry name" value="yidC_oxa1_cterm"/>
    <property type="match status" value="1"/>
</dbReference>